<evidence type="ECO:0000313" key="2">
    <source>
        <dbReference type="EMBL" id="AYV75927.1"/>
    </source>
</evidence>
<dbReference type="EMBL" id="MK071981">
    <property type="protein sequence ID" value="AYV75927.1"/>
    <property type="molecule type" value="Genomic_DNA"/>
</dbReference>
<accession>A0A3G4ZM58</accession>
<name>A0A3G4ZM58_9VIRU</name>
<protein>
    <submittedName>
        <fullName evidence="2">Uncharacterized protein</fullName>
    </submittedName>
</protein>
<evidence type="ECO:0000256" key="1">
    <source>
        <dbReference type="SAM" id="MobiDB-lite"/>
    </source>
</evidence>
<reference evidence="2" key="1">
    <citation type="submission" date="2018-10" db="EMBL/GenBank/DDBJ databases">
        <title>Hidden diversity of soil giant viruses.</title>
        <authorList>
            <person name="Schulz F."/>
            <person name="Alteio L."/>
            <person name="Goudeau D."/>
            <person name="Ryan E.M."/>
            <person name="Malmstrom R.R."/>
            <person name="Blanchard J."/>
            <person name="Woyke T."/>
        </authorList>
    </citation>
    <scope>NUCLEOTIDE SEQUENCE</scope>
    <source>
        <strain evidence="2">TEV1</strain>
    </source>
</reference>
<feature type="region of interest" description="Disordered" evidence="1">
    <location>
        <begin position="134"/>
        <end position="158"/>
    </location>
</feature>
<feature type="region of interest" description="Disordered" evidence="1">
    <location>
        <begin position="177"/>
        <end position="202"/>
    </location>
</feature>
<sequence>MNHHVGTNTETIFRELVNKQIRNIPTNKKLQLSDIKRISHKINKSIFDENVCSIWTGYITNTNNTSKGMYVNFYFRKKKVALHRLLYCNFVGDLGDDEYLKYNCVNKGKCCNIHHMNKFKYNTNEDGDIDSINIDEIDNSDNSDNSDNNDNINNGTNNITNIGSDIVNVYANISEGNRSNTSSQTISKGDSTSPNNLKKPKNKKLVKKFADNDEDSNDTFTLTFD</sequence>
<gene>
    <name evidence="2" type="ORF">Terrestrivirus3_196</name>
</gene>
<organism evidence="2">
    <name type="scientific">Terrestrivirus sp</name>
    <dbReference type="NCBI Taxonomy" id="2487775"/>
    <lineage>
        <taxon>Viruses</taxon>
        <taxon>Varidnaviria</taxon>
        <taxon>Bamfordvirae</taxon>
        <taxon>Nucleocytoviricota</taxon>
        <taxon>Megaviricetes</taxon>
        <taxon>Imitervirales</taxon>
        <taxon>Mimiviridae</taxon>
        <taxon>Klosneuvirinae</taxon>
    </lineage>
</organism>
<feature type="compositionally biased region" description="Polar residues" evidence="1">
    <location>
        <begin position="177"/>
        <end position="193"/>
    </location>
</feature>
<feature type="compositionally biased region" description="Low complexity" evidence="1">
    <location>
        <begin position="142"/>
        <end position="158"/>
    </location>
</feature>
<proteinExistence type="predicted"/>